<feature type="domain" description="FCP1 homology" evidence="2">
    <location>
        <begin position="35"/>
        <end position="285"/>
    </location>
</feature>
<feature type="non-terminal residue" evidence="3">
    <location>
        <position position="474"/>
    </location>
</feature>
<feature type="compositionally biased region" description="Low complexity" evidence="1">
    <location>
        <begin position="184"/>
        <end position="215"/>
    </location>
</feature>
<protein>
    <recommendedName>
        <fullName evidence="2">FCP1 homology domain-containing protein</fullName>
    </recommendedName>
</protein>
<dbReference type="Proteomes" id="UP001218218">
    <property type="component" value="Unassembled WGS sequence"/>
</dbReference>
<dbReference type="InterPro" id="IPR004274">
    <property type="entry name" value="FCP1_dom"/>
</dbReference>
<evidence type="ECO:0000313" key="3">
    <source>
        <dbReference type="EMBL" id="KAJ7359643.1"/>
    </source>
</evidence>
<dbReference type="InterPro" id="IPR036412">
    <property type="entry name" value="HAD-like_sf"/>
</dbReference>
<proteinExistence type="predicted"/>
<dbReference type="SUPFAM" id="SSF56784">
    <property type="entry name" value="HAD-like"/>
    <property type="match status" value="1"/>
</dbReference>
<keyword evidence="4" id="KW-1185">Reference proteome</keyword>
<evidence type="ECO:0000259" key="2">
    <source>
        <dbReference type="SMART" id="SM00577"/>
    </source>
</evidence>
<accession>A0AAD7AID7</accession>
<feature type="region of interest" description="Disordered" evidence="1">
    <location>
        <begin position="300"/>
        <end position="474"/>
    </location>
</feature>
<dbReference type="InterPro" id="IPR023214">
    <property type="entry name" value="HAD_sf"/>
</dbReference>
<evidence type="ECO:0000256" key="1">
    <source>
        <dbReference type="SAM" id="MobiDB-lite"/>
    </source>
</evidence>
<feature type="region of interest" description="Disordered" evidence="1">
    <location>
        <begin position="160"/>
        <end position="257"/>
    </location>
</feature>
<dbReference type="EMBL" id="JARIHO010000006">
    <property type="protein sequence ID" value="KAJ7359643.1"/>
    <property type="molecule type" value="Genomic_DNA"/>
</dbReference>
<dbReference type="AlphaFoldDB" id="A0AAD7AID7"/>
<reference evidence="3" key="1">
    <citation type="submission" date="2023-03" db="EMBL/GenBank/DDBJ databases">
        <title>Massive genome expansion in bonnet fungi (Mycena s.s.) driven by repeated elements and novel gene families across ecological guilds.</title>
        <authorList>
            <consortium name="Lawrence Berkeley National Laboratory"/>
            <person name="Harder C.B."/>
            <person name="Miyauchi S."/>
            <person name="Viragh M."/>
            <person name="Kuo A."/>
            <person name="Thoen E."/>
            <person name="Andreopoulos B."/>
            <person name="Lu D."/>
            <person name="Skrede I."/>
            <person name="Drula E."/>
            <person name="Henrissat B."/>
            <person name="Morin E."/>
            <person name="Kohler A."/>
            <person name="Barry K."/>
            <person name="LaButti K."/>
            <person name="Morin E."/>
            <person name="Salamov A."/>
            <person name="Lipzen A."/>
            <person name="Mereny Z."/>
            <person name="Hegedus B."/>
            <person name="Baldrian P."/>
            <person name="Stursova M."/>
            <person name="Weitz H."/>
            <person name="Taylor A."/>
            <person name="Grigoriev I.V."/>
            <person name="Nagy L.G."/>
            <person name="Martin F."/>
            <person name="Kauserud H."/>
        </authorList>
    </citation>
    <scope>NUCLEOTIDE SEQUENCE</scope>
    <source>
        <strain evidence="3">CBHHK002</strain>
    </source>
</reference>
<feature type="compositionally biased region" description="Polar residues" evidence="1">
    <location>
        <begin position="317"/>
        <end position="327"/>
    </location>
</feature>
<comment type="caution">
    <text evidence="3">The sequence shown here is derived from an EMBL/GenBank/DDBJ whole genome shotgun (WGS) entry which is preliminary data.</text>
</comment>
<gene>
    <name evidence="3" type="ORF">DFH08DRAFT_769615</name>
</gene>
<sequence>MRPRSPTPPPPPAHPSPEYLAASLSPQPASVPASQRKLVIFDLNGTLLLRSPRSYGTQRKIYPRPYARALVGFLAHPAVRAWLDTMVWSSAQPHNVREMVERVFGAGEGEGKGPILRAVWARDTLGLGREAFYQKTQTTKDLAKPWAFFAAHDAYSPTAAHDDGTPLAPGCVSSSPPLPPPSAPSSSSWSAPGLSSSSSSSWSAPGLSSLSSSWPTDDSAPASEQPLNITSEQPPVDMSSDHDAAHPAPHGPHTTLLVDDSPLKARLQPWNHLCVGEYDASLRRADLAYAARQATADAGAVGGDVEEGHGHGDGATLSVTNGHTSPKGNAHGKRRTTGLDAELAALAEEAEAVEAEASTSGAGAGANGAVKKERWRKRRRREQEQEGEGAAQSSDVRAHSTDADADADASGVAAVAGESADMGEGGEQTQTQTQTQNGRLPGQSRRSWRRRMRAGETGADMSSPNPNPDGAGDE</sequence>
<feature type="region of interest" description="Disordered" evidence="1">
    <location>
        <begin position="1"/>
        <end position="26"/>
    </location>
</feature>
<dbReference type="PROSITE" id="PS01228">
    <property type="entry name" value="COF_1"/>
    <property type="match status" value="1"/>
</dbReference>
<name>A0AAD7AID7_9AGAR</name>
<feature type="compositionally biased region" description="Pro residues" evidence="1">
    <location>
        <begin position="1"/>
        <end position="15"/>
    </location>
</feature>
<organism evidence="3 4">
    <name type="scientific">Mycena albidolilacea</name>
    <dbReference type="NCBI Taxonomy" id="1033008"/>
    <lineage>
        <taxon>Eukaryota</taxon>
        <taxon>Fungi</taxon>
        <taxon>Dikarya</taxon>
        <taxon>Basidiomycota</taxon>
        <taxon>Agaricomycotina</taxon>
        <taxon>Agaricomycetes</taxon>
        <taxon>Agaricomycetidae</taxon>
        <taxon>Agaricales</taxon>
        <taxon>Marasmiineae</taxon>
        <taxon>Mycenaceae</taxon>
        <taxon>Mycena</taxon>
    </lineage>
</organism>
<dbReference type="Gene3D" id="3.40.50.1000">
    <property type="entry name" value="HAD superfamily/HAD-like"/>
    <property type="match status" value="1"/>
</dbReference>
<dbReference type="SMART" id="SM00577">
    <property type="entry name" value="CPDc"/>
    <property type="match status" value="1"/>
</dbReference>
<evidence type="ECO:0000313" key="4">
    <source>
        <dbReference type="Proteomes" id="UP001218218"/>
    </source>
</evidence>
<feature type="compositionally biased region" description="Low complexity" evidence="1">
    <location>
        <begin position="408"/>
        <end position="420"/>
    </location>
</feature>